<feature type="signal peptide" evidence="1">
    <location>
        <begin position="1"/>
        <end position="19"/>
    </location>
</feature>
<evidence type="ECO:0000256" key="1">
    <source>
        <dbReference type="SAM" id="SignalP"/>
    </source>
</evidence>
<protein>
    <submittedName>
        <fullName evidence="2">Aggregation factor core</fullName>
    </submittedName>
</protein>
<sequence length="166" mass="17156">MKFSLALITTCLLAAPALADVQIRFIESAPKDRFVLINTGCPLQTVDVAIDLSQSQGGLIFDVTADGAGVEVFQPVQVEGGAVTLAAVTDGDQRLNFQINGFATNAEVVISADLDDVLANSPLGQIRVADNELSGTAVQMTIDGQSTSSVFAPDTDVATVPTGCIS</sequence>
<gene>
    <name evidence="2" type="ORF">AABB29_16410</name>
</gene>
<dbReference type="RefSeq" id="WP_341366540.1">
    <property type="nucleotide sequence ID" value="NZ_CP150951.2"/>
</dbReference>
<organism evidence="2 3">
    <name type="scientific">Yoonia phaeophyticola</name>
    <dbReference type="NCBI Taxonomy" id="3137369"/>
    <lineage>
        <taxon>Bacteria</taxon>
        <taxon>Pseudomonadati</taxon>
        <taxon>Pseudomonadota</taxon>
        <taxon>Alphaproteobacteria</taxon>
        <taxon>Rhodobacterales</taxon>
        <taxon>Paracoccaceae</taxon>
        <taxon>Yoonia</taxon>
    </lineage>
</organism>
<keyword evidence="1" id="KW-0732">Signal</keyword>
<evidence type="ECO:0000313" key="2">
    <source>
        <dbReference type="EMBL" id="WZC48424.1"/>
    </source>
</evidence>
<proteinExistence type="predicted"/>
<feature type="chain" id="PRO_5046646032" evidence="1">
    <location>
        <begin position="20"/>
        <end position="166"/>
    </location>
</feature>
<evidence type="ECO:0000313" key="3">
    <source>
        <dbReference type="Proteomes" id="UP001440612"/>
    </source>
</evidence>
<name>A0ABZ2V3B1_9RHOB</name>
<accession>A0ABZ2V3B1</accession>
<reference evidence="3" key="1">
    <citation type="submission" date="2024-04" db="EMBL/GenBank/DDBJ databases">
        <title>Phylogenomic analyses of a clade within the roseobacter group suggest taxonomic reassignments of species of the genera Aestuariivita, Citreicella, Loktanella, Nautella, Pelagibaca, Ruegeria, Thalassobius, Thiobacimonas and Tropicibacter, and the proposal o.</title>
        <authorList>
            <person name="Jeon C.O."/>
        </authorList>
    </citation>
    <scope>NUCLEOTIDE SEQUENCE [LARGE SCALE GENOMIC DNA]</scope>
    <source>
        <strain evidence="3">BS5-3</strain>
    </source>
</reference>
<keyword evidence="3" id="KW-1185">Reference proteome</keyword>
<dbReference type="EMBL" id="CP150951">
    <property type="protein sequence ID" value="WZC48424.1"/>
    <property type="molecule type" value="Genomic_DNA"/>
</dbReference>
<dbReference type="Proteomes" id="UP001440612">
    <property type="component" value="Chromosome"/>
</dbReference>